<feature type="region of interest" description="Disordered" evidence="1">
    <location>
        <begin position="30"/>
        <end position="72"/>
    </location>
</feature>
<dbReference type="Proteomes" id="UP000242755">
    <property type="component" value="Unassembled WGS sequence"/>
</dbReference>
<comment type="caution">
    <text evidence="2">The sequence shown here is derived from an EMBL/GenBank/DDBJ whole genome shotgun (WGS) entry which is preliminary data.</text>
</comment>
<sequence>MTWLDLDPRAFADLPPDLVALLPTGVVPTLREPDLSDPTDEVPVPGEGSGTSGAGGERTDGGGSREGSPGEPVDGAELAFAVAFASSPFVFSAYACGPPGMLVIHAVFDPATAAVIVRRDSGDLGADGVPADLGEAVRGRLLRGTFCDLGDLPQIFGDILAAGYSDGRFAVGALTPEGQPGHVFEHVEFAAADRPAATVAVLDAALAAAYEWVES</sequence>
<accession>A0A2I1IHT6</accession>
<reference evidence="2 3" key="1">
    <citation type="submission" date="2017-12" db="EMBL/GenBank/DDBJ databases">
        <title>Phylogenetic diversity of female urinary microbiome.</title>
        <authorList>
            <person name="Thomas-White K."/>
            <person name="Wolfe A.J."/>
        </authorList>
    </citation>
    <scope>NUCLEOTIDE SEQUENCE [LARGE SCALE GENOMIC DNA]</scope>
    <source>
        <strain evidence="2 3">UMB0426</strain>
    </source>
</reference>
<dbReference type="RefSeq" id="WP_145990129.1">
    <property type="nucleotide sequence ID" value="NZ_PKGO01000003.1"/>
</dbReference>
<name>A0A2I1IHT6_9MICO</name>
<feature type="compositionally biased region" description="Gly residues" evidence="1">
    <location>
        <begin position="47"/>
        <end position="65"/>
    </location>
</feature>
<dbReference type="AlphaFoldDB" id="A0A2I1IHT6"/>
<protein>
    <submittedName>
        <fullName evidence="2">Uncharacterized protein</fullName>
    </submittedName>
</protein>
<evidence type="ECO:0000313" key="3">
    <source>
        <dbReference type="Proteomes" id="UP000242755"/>
    </source>
</evidence>
<proteinExistence type="predicted"/>
<dbReference type="STRING" id="1176165.GCA_001584405_01454"/>
<gene>
    <name evidence="2" type="ORF">CYJ40_03760</name>
</gene>
<dbReference type="EMBL" id="PKGO01000003">
    <property type="protein sequence ID" value="PKY70695.1"/>
    <property type="molecule type" value="Genomic_DNA"/>
</dbReference>
<organism evidence="2 3">
    <name type="scientific">Brevibacterium ravenspurgense</name>
    <dbReference type="NCBI Taxonomy" id="479117"/>
    <lineage>
        <taxon>Bacteria</taxon>
        <taxon>Bacillati</taxon>
        <taxon>Actinomycetota</taxon>
        <taxon>Actinomycetes</taxon>
        <taxon>Micrococcales</taxon>
        <taxon>Brevibacteriaceae</taxon>
        <taxon>Brevibacterium</taxon>
    </lineage>
</organism>
<evidence type="ECO:0000256" key="1">
    <source>
        <dbReference type="SAM" id="MobiDB-lite"/>
    </source>
</evidence>
<evidence type="ECO:0000313" key="2">
    <source>
        <dbReference type="EMBL" id="PKY70695.1"/>
    </source>
</evidence>